<dbReference type="PANTHER" id="PTHR22916">
    <property type="entry name" value="GLYCOSYLTRANSFERASE"/>
    <property type="match status" value="1"/>
</dbReference>
<evidence type="ECO:0000256" key="1">
    <source>
        <dbReference type="ARBA" id="ARBA00022676"/>
    </source>
</evidence>
<dbReference type="InterPro" id="IPR001173">
    <property type="entry name" value="Glyco_trans_2-like"/>
</dbReference>
<accession>A0ABU7G8W3</accession>
<comment type="caution">
    <text evidence="4">The sequence shown here is derived from an EMBL/GenBank/DDBJ whole genome shotgun (WGS) entry which is preliminary data.</text>
</comment>
<dbReference type="Proteomes" id="UP001310248">
    <property type="component" value="Unassembled WGS sequence"/>
</dbReference>
<dbReference type="Gene3D" id="3.90.550.10">
    <property type="entry name" value="Spore Coat Polysaccharide Biosynthesis Protein SpsA, Chain A"/>
    <property type="match status" value="1"/>
</dbReference>
<feature type="domain" description="Glycosyltransferase 2-like" evidence="3">
    <location>
        <begin position="12"/>
        <end position="155"/>
    </location>
</feature>
<evidence type="ECO:0000313" key="5">
    <source>
        <dbReference type="Proteomes" id="UP001310248"/>
    </source>
</evidence>
<dbReference type="GO" id="GO:0016757">
    <property type="term" value="F:glycosyltransferase activity"/>
    <property type="evidence" value="ECO:0007669"/>
    <property type="project" value="UniProtKB-KW"/>
</dbReference>
<keyword evidence="1 4" id="KW-0328">Glycosyltransferase</keyword>
<protein>
    <submittedName>
        <fullName evidence="4">Glycosyltransferase family 2 protein</fullName>
        <ecNumber evidence="4">2.4.-.-</ecNumber>
    </submittedName>
</protein>
<dbReference type="EMBL" id="JAYDYW010000016">
    <property type="protein sequence ID" value="MEE1675858.1"/>
    <property type="molecule type" value="Genomic_DNA"/>
</dbReference>
<dbReference type="CDD" id="cd00761">
    <property type="entry name" value="Glyco_tranf_GTA_type"/>
    <property type="match status" value="1"/>
</dbReference>
<sequence length="321" mass="37118">MESVFASQVSVSVVVPVFNTEQYLCECLSSLAKQHLGSLEVIVVIDASPDNAYQVATRFAQQSSLPIRIVNLDKNVGLAQARNIGMSHAKGQYLGFLDSDDYVDENMYQHMFNLANEQQADWVSCGFSKFSDHGVECYAHQNISENTSVCNKLFRRSFILEHQISFPQGELFEDEVFSYMAELFAETAVHIDPPYYFYRHNQQGICRRAGADKHRLYARMSSIGDFMQRMEQSELLPKAAPQCLEMLCRHAYLQLRTQVSWFDLLCYWRFTQHLIEKYQLNNGDASVQDNYFVSSFSKWHSREWALWLIRIRAGRANYAVE</sequence>
<evidence type="ECO:0000313" key="4">
    <source>
        <dbReference type="EMBL" id="MEE1675858.1"/>
    </source>
</evidence>
<dbReference type="RefSeq" id="WP_329776635.1">
    <property type="nucleotide sequence ID" value="NZ_JAYDYW010000016.1"/>
</dbReference>
<dbReference type="Pfam" id="PF00535">
    <property type="entry name" value="Glycos_transf_2"/>
    <property type="match status" value="1"/>
</dbReference>
<dbReference type="PANTHER" id="PTHR22916:SF51">
    <property type="entry name" value="GLYCOSYLTRANSFERASE EPSH-RELATED"/>
    <property type="match status" value="1"/>
</dbReference>
<proteinExistence type="predicted"/>
<name>A0ABU7G8W3_9ALTE</name>
<reference evidence="4 5" key="2">
    <citation type="submission" date="2023-12" db="EMBL/GenBank/DDBJ databases">
        <authorList>
            <consortium name="Cladostephus spongiosus"/>
            <person name="Lorente B."/>
            <person name="Cabral C."/>
            <person name="Frias J."/>
            <person name="Faria J."/>
            <person name="Toubarro D."/>
        </authorList>
    </citation>
    <scope>NUCLEOTIDE SEQUENCE [LARGE SCALE GENOMIC DNA]</scope>
    <source>
        <strain evidence="4 5">ZMCS4</strain>
    </source>
</reference>
<gene>
    <name evidence="4" type="ORF">SNR37_001185</name>
</gene>
<dbReference type="EC" id="2.4.-.-" evidence="4"/>
<reference evidence="5" key="1">
    <citation type="submission" date="2023-07" db="EMBL/GenBank/DDBJ databases">
        <title>Draft genome sequence of Agarivorans aestuarii strain ZMCS4, a CAZymes producing bacteria isolated from the marine brown algae Clodostephus spongiosus.</title>
        <authorList>
            <person name="Lorente B."/>
            <person name="Cabral C."/>
            <person name="Frias J."/>
            <person name="Faria J."/>
            <person name="Toubarro D."/>
        </authorList>
    </citation>
    <scope>NUCLEOTIDE SEQUENCE [LARGE SCALE GENOMIC DNA]</scope>
    <source>
        <strain evidence="5">ZMCS4</strain>
    </source>
</reference>
<evidence type="ECO:0000256" key="2">
    <source>
        <dbReference type="ARBA" id="ARBA00022679"/>
    </source>
</evidence>
<keyword evidence="5" id="KW-1185">Reference proteome</keyword>
<evidence type="ECO:0000259" key="3">
    <source>
        <dbReference type="Pfam" id="PF00535"/>
    </source>
</evidence>
<dbReference type="SUPFAM" id="SSF53448">
    <property type="entry name" value="Nucleotide-diphospho-sugar transferases"/>
    <property type="match status" value="1"/>
</dbReference>
<keyword evidence="2 4" id="KW-0808">Transferase</keyword>
<organism evidence="4 5">
    <name type="scientific">Agarivorans aestuarii</name>
    <dbReference type="NCBI Taxonomy" id="1563703"/>
    <lineage>
        <taxon>Bacteria</taxon>
        <taxon>Pseudomonadati</taxon>
        <taxon>Pseudomonadota</taxon>
        <taxon>Gammaproteobacteria</taxon>
        <taxon>Alteromonadales</taxon>
        <taxon>Alteromonadaceae</taxon>
        <taxon>Agarivorans</taxon>
    </lineage>
</organism>
<dbReference type="InterPro" id="IPR029044">
    <property type="entry name" value="Nucleotide-diphossugar_trans"/>
</dbReference>